<dbReference type="OrthoDB" id="9810730at2"/>
<dbReference type="RefSeq" id="WP_148812526.1">
    <property type="nucleotide sequence ID" value="NZ_CP043046.1"/>
</dbReference>
<feature type="transmembrane region" description="Helical" evidence="7">
    <location>
        <begin position="266"/>
        <end position="285"/>
    </location>
</feature>
<dbReference type="PRINTS" id="PR00344">
    <property type="entry name" value="BCTRLSENSOR"/>
</dbReference>
<organism evidence="11 12">
    <name type="scientific">Pigmentiphaga aceris</name>
    <dbReference type="NCBI Taxonomy" id="1940612"/>
    <lineage>
        <taxon>Bacteria</taxon>
        <taxon>Pseudomonadati</taxon>
        <taxon>Pseudomonadota</taxon>
        <taxon>Betaproteobacteria</taxon>
        <taxon>Burkholderiales</taxon>
        <taxon>Alcaligenaceae</taxon>
        <taxon>Pigmentiphaga</taxon>
    </lineage>
</organism>
<evidence type="ECO:0000256" key="8">
    <source>
        <dbReference type="SAM" id="SignalP"/>
    </source>
</evidence>
<dbReference type="KEGG" id="pacr:FXN63_02485"/>
<feature type="transmembrane region" description="Helical" evidence="7">
    <location>
        <begin position="233"/>
        <end position="254"/>
    </location>
</feature>
<dbReference type="InterPro" id="IPR001789">
    <property type="entry name" value="Sig_transdc_resp-reg_receiver"/>
</dbReference>
<keyword evidence="7" id="KW-1133">Transmembrane helix</keyword>
<evidence type="ECO:0000256" key="4">
    <source>
        <dbReference type="ARBA" id="ARBA00022679"/>
    </source>
</evidence>
<feature type="modified residue" description="4-aspartylphosphate" evidence="6">
    <location>
        <position position="757"/>
    </location>
</feature>
<dbReference type="EC" id="2.7.13.3" evidence="2"/>
<evidence type="ECO:0000313" key="11">
    <source>
        <dbReference type="EMBL" id="QEI04833.1"/>
    </source>
</evidence>
<dbReference type="SUPFAM" id="SSF52172">
    <property type="entry name" value="CheY-like"/>
    <property type="match status" value="1"/>
</dbReference>
<dbReference type="InterPro" id="IPR011623">
    <property type="entry name" value="7TMR_DISM_rcpt_extracell_dom1"/>
</dbReference>
<dbReference type="Gene3D" id="3.40.50.2300">
    <property type="match status" value="1"/>
</dbReference>
<dbReference type="InterPro" id="IPR011622">
    <property type="entry name" value="7TMR_DISM_rcpt_extracell_dom2"/>
</dbReference>
<evidence type="ECO:0000259" key="9">
    <source>
        <dbReference type="PROSITE" id="PS50109"/>
    </source>
</evidence>
<dbReference type="SMART" id="SM00388">
    <property type="entry name" value="HisKA"/>
    <property type="match status" value="1"/>
</dbReference>
<dbReference type="CDD" id="cd00082">
    <property type="entry name" value="HisKA"/>
    <property type="match status" value="1"/>
</dbReference>
<dbReference type="GO" id="GO:0000155">
    <property type="term" value="F:phosphorelay sensor kinase activity"/>
    <property type="evidence" value="ECO:0007669"/>
    <property type="project" value="InterPro"/>
</dbReference>
<evidence type="ECO:0000256" key="7">
    <source>
        <dbReference type="SAM" id="Phobius"/>
    </source>
</evidence>
<feature type="chain" id="PRO_5022989429" description="histidine kinase" evidence="8">
    <location>
        <begin position="31"/>
        <end position="919"/>
    </location>
</feature>
<dbReference type="PANTHER" id="PTHR43047">
    <property type="entry name" value="TWO-COMPONENT HISTIDINE PROTEIN KINASE"/>
    <property type="match status" value="1"/>
</dbReference>
<dbReference type="AlphaFoldDB" id="A0A5C0AU70"/>
<dbReference type="InterPro" id="IPR005467">
    <property type="entry name" value="His_kinase_dom"/>
</dbReference>
<dbReference type="Pfam" id="PF02518">
    <property type="entry name" value="HATPase_c"/>
    <property type="match status" value="1"/>
</dbReference>
<dbReference type="CDD" id="cd00156">
    <property type="entry name" value="REC"/>
    <property type="match status" value="1"/>
</dbReference>
<dbReference type="Pfam" id="PF00072">
    <property type="entry name" value="Response_reg"/>
    <property type="match status" value="1"/>
</dbReference>
<dbReference type="InterPro" id="IPR036097">
    <property type="entry name" value="HisK_dim/P_sf"/>
</dbReference>
<dbReference type="InterPro" id="IPR011006">
    <property type="entry name" value="CheY-like_superfamily"/>
</dbReference>
<gene>
    <name evidence="11" type="ORF">FXN63_02485</name>
</gene>
<keyword evidence="7" id="KW-0812">Transmembrane</keyword>
<dbReference type="Pfam" id="PF00512">
    <property type="entry name" value="HisKA"/>
    <property type="match status" value="1"/>
</dbReference>
<dbReference type="InterPro" id="IPR004358">
    <property type="entry name" value="Sig_transdc_His_kin-like_C"/>
</dbReference>
<dbReference type="EMBL" id="CP043046">
    <property type="protein sequence ID" value="QEI04833.1"/>
    <property type="molecule type" value="Genomic_DNA"/>
</dbReference>
<evidence type="ECO:0000259" key="10">
    <source>
        <dbReference type="PROSITE" id="PS50110"/>
    </source>
</evidence>
<comment type="catalytic activity">
    <reaction evidence="1">
        <text>ATP + protein L-histidine = ADP + protein N-phospho-L-histidine.</text>
        <dbReference type="EC" id="2.7.13.3"/>
    </reaction>
</comment>
<keyword evidence="4" id="KW-0808">Transferase</keyword>
<feature type="transmembrane region" description="Helical" evidence="7">
    <location>
        <begin position="324"/>
        <end position="346"/>
    </location>
</feature>
<feature type="transmembrane region" description="Helical" evidence="7">
    <location>
        <begin position="297"/>
        <end position="318"/>
    </location>
</feature>
<feature type="transmembrane region" description="Helical" evidence="7">
    <location>
        <begin position="358"/>
        <end position="381"/>
    </location>
</feature>
<evidence type="ECO:0000256" key="6">
    <source>
        <dbReference type="PROSITE-ProRule" id="PRU00169"/>
    </source>
</evidence>
<sequence length="919" mass="100550">MTLTTALARRARWQWVLALGLLCCCLQAFAMVLPAGSNAPTMRVGRMMDVAEDVQGKWLLSDAIAHDADFAPVVAENFSAGFSASAWWFRITFDNQDDVRIRRLFRVDPPRLERVTVFVPDAAANDIDLRRAKDATAPGWWILRAGMAVPIQERATAERLLNYPLSLPPGQTTIYVRVESRGMITLQASLLAVDHAREQARAQDLGMMAIFGGLAILAIAALLISVMAGERIIAYYGLMILFYLLYEMGVQGYGSMLLWYRIPESSLLLFNVMTLFELVFAVELLKLATQAQNISRMVARLLDTCKFIAIGMILAAFVMPVPTLVSMGLNLAMLFIMIFVGSLLYLAWRKSGAARILLWSLLPVLTISSVRVGDFLSLYSLGGYGDLLLPLGYLASMLFLATLVANRLRLAQAARLSEQADSLMQATYAQEALERAISARTRELRVAKERAESADMAKGHFLARMGHELRTPLHAILGYVQLLRRQRRADVALQTPLAIMEGSGRHLLELINDVLDYSRGELASLVLRPTPTYLFSLLQSVTDQLSKNDPSQWDRIRLDVSDDLPSVIWVDGQRLRQVLLNLLGNALRHAADGAVDLRVRREDVDGTMRLYFEVCDEGQGIAPEDQERIFEPFSHDKASPTATAGIGLGLTISRQLVRLMRGELSLSSVLGEGSRFYFSIPLEIASEADVPRDRATVPFGRYLGPMQHILVVDDVLDNQRFLADLLGEAGFEVTLAANCDEARSALRLGGIDVALFDQFLPDGSGWTLLRDARQLAPGMPALLVSAAPPLPPKDWADDEKGFAACLLKPIDVDILLAALSEALNLSWPSDDVSSTASGQEGEVQDAAAARASLCAAVADGDIFAIEAWVATHLEDSDASLSGLARALSRAVEAMDFTAMNAIVNASTAALNTPPQACSE</sequence>
<keyword evidence="7" id="KW-0472">Membrane</keyword>
<dbReference type="SMART" id="SM00387">
    <property type="entry name" value="HATPase_c"/>
    <property type="match status" value="1"/>
</dbReference>
<dbReference type="SUPFAM" id="SSF55874">
    <property type="entry name" value="ATPase domain of HSP90 chaperone/DNA topoisomerase II/histidine kinase"/>
    <property type="match status" value="1"/>
</dbReference>
<feature type="transmembrane region" description="Helical" evidence="7">
    <location>
        <begin position="387"/>
        <end position="405"/>
    </location>
</feature>
<feature type="signal peptide" evidence="8">
    <location>
        <begin position="1"/>
        <end position="30"/>
    </location>
</feature>
<dbReference type="Proteomes" id="UP000325161">
    <property type="component" value="Chromosome"/>
</dbReference>
<proteinExistence type="predicted"/>
<dbReference type="SUPFAM" id="SSF47384">
    <property type="entry name" value="Homodimeric domain of signal transducing histidine kinase"/>
    <property type="match status" value="1"/>
</dbReference>
<evidence type="ECO:0000256" key="2">
    <source>
        <dbReference type="ARBA" id="ARBA00012438"/>
    </source>
</evidence>
<dbReference type="SMART" id="SM00448">
    <property type="entry name" value="REC"/>
    <property type="match status" value="1"/>
</dbReference>
<dbReference type="InterPro" id="IPR003594">
    <property type="entry name" value="HATPase_dom"/>
</dbReference>
<feature type="domain" description="Response regulatory" evidence="10">
    <location>
        <begin position="708"/>
        <end position="823"/>
    </location>
</feature>
<dbReference type="PROSITE" id="PS50110">
    <property type="entry name" value="RESPONSE_REGULATORY"/>
    <property type="match status" value="1"/>
</dbReference>
<dbReference type="InterPro" id="IPR036890">
    <property type="entry name" value="HATPase_C_sf"/>
</dbReference>
<reference evidence="11 12" key="1">
    <citation type="submission" date="2019-08" db="EMBL/GenBank/DDBJ databases">
        <title>Amphibian skin-associated Pigmentiphaga: genome sequence and occurrence across geography and hosts.</title>
        <authorList>
            <person name="Bletz M.C."/>
            <person name="Bunk B."/>
            <person name="Sproeer C."/>
            <person name="Biwer P."/>
            <person name="Reiter S."/>
            <person name="Rabemananjara F.C.E."/>
            <person name="Schulz S."/>
            <person name="Overmann J."/>
            <person name="Vences M."/>
        </authorList>
    </citation>
    <scope>NUCLEOTIDE SEQUENCE [LARGE SCALE GENOMIC DNA]</scope>
    <source>
        <strain evidence="11 12">Mada1488</strain>
    </source>
</reference>
<keyword evidence="8" id="KW-0732">Signal</keyword>
<keyword evidence="12" id="KW-1185">Reference proteome</keyword>
<protein>
    <recommendedName>
        <fullName evidence="2">histidine kinase</fullName>
        <ecNumber evidence="2">2.7.13.3</ecNumber>
    </recommendedName>
</protein>
<dbReference type="Pfam" id="PF07696">
    <property type="entry name" value="7TMR-DISMED2"/>
    <property type="match status" value="1"/>
</dbReference>
<dbReference type="Gene3D" id="1.10.287.130">
    <property type="match status" value="1"/>
</dbReference>
<dbReference type="InterPro" id="IPR003661">
    <property type="entry name" value="HisK_dim/P_dom"/>
</dbReference>
<dbReference type="Gene3D" id="2.60.40.2380">
    <property type="match status" value="1"/>
</dbReference>
<evidence type="ECO:0000313" key="12">
    <source>
        <dbReference type="Proteomes" id="UP000325161"/>
    </source>
</evidence>
<evidence type="ECO:0000256" key="3">
    <source>
        <dbReference type="ARBA" id="ARBA00022553"/>
    </source>
</evidence>
<dbReference type="Gene3D" id="3.30.565.10">
    <property type="entry name" value="Histidine kinase-like ATPase, C-terminal domain"/>
    <property type="match status" value="1"/>
</dbReference>
<feature type="domain" description="Histidine kinase" evidence="9">
    <location>
        <begin position="464"/>
        <end position="684"/>
    </location>
</feature>
<evidence type="ECO:0000256" key="5">
    <source>
        <dbReference type="ARBA" id="ARBA00022777"/>
    </source>
</evidence>
<name>A0A5C0AU70_9BURK</name>
<dbReference type="Pfam" id="PF07695">
    <property type="entry name" value="7TMR-DISM_7TM"/>
    <property type="match status" value="1"/>
</dbReference>
<keyword evidence="5" id="KW-0418">Kinase</keyword>
<dbReference type="CDD" id="cd16922">
    <property type="entry name" value="HATPase_EvgS-ArcB-TorS-like"/>
    <property type="match status" value="1"/>
</dbReference>
<evidence type="ECO:0000256" key="1">
    <source>
        <dbReference type="ARBA" id="ARBA00000085"/>
    </source>
</evidence>
<feature type="transmembrane region" description="Helical" evidence="7">
    <location>
        <begin position="205"/>
        <end position="226"/>
    </location>
</feature>
<dbReference type="PROSITE" id="PS50109">
    <property type="entry name" value="HIS_KIN"/>
    <property type="match status" value="1"/>
</dbReference>
<keyword evidence="3 6" id="KW-0597">Phosphoprotein</keyword>
<accession>A0A5C0AU70</accession>